<evidence type="ECO:0000259" key="4">
    <source>
        <dbReference type="Pfam" id="PF00534"/>
    </source>
</evidence>
<dbReference type="EMBL" id="JAIRBM010000005">
    <property type="protein sequence ID" value="MBZ6076310.1"/>
    <property type="molecule type" value="Genomic_DNA"/>
</dbReference>
<keyword evidence="6" id="KW-1185">Reference proteome</keyword>
<sequence length="378" mass="42019">MSSQRRPIAFYAPLKSPDHLSPSGDRTMARLLLKALERAGFSPHLASTFRTLDREGTPAFQADIKHRSLAEADGLIERYRHLPPHERPRLWFTYHVYYKAPDWIGPQVAQALRIPYVVAEGSRARKRAEGPWALGHRGAEAALDHARVVFAMTGHDKEALDAFRPSHQATVILPPFLDLAEWEFSASQSAPARQGSRLLTVAMMRKGDKFASYRILAKALSRLMDRAWTLDIVGDGEELENVRALFAPFGKRVDFQGQIDDRRDLRALYERSSLFVWPAVNEAYGMVLLEAQLFGCPVLAGAYGGVADVVRDGTTGLLVQPGDARAFARGLATLLDAPEGLRHMGEAAHTFVRTERSLEGAASRLRETLMPLIEKAET</sequence>
<dbReference type="Pfam" id="PF00534">
    <property type="entry name" value="Glycos_transf_1"/>
    <property type="match status" value="1"/>
</dbReference>
<feature type="domain" description="Glycosyl transferase family 1" evidence="4">
    <location>
        <begin position="216"/>
        <end position="349"/>
    </location>
</feature>
<evidence type="ECO:0000256" key="2">
    <source>
        <dbReference type="ARBA" id="ARBA00022676"/>
    </source>
</evidence>
<evidence type="ECO:0000256" key="3">
    <source>
        <dbReference type="ARBA" id="ARBA00022679"/>
    </source>
</evidence>
<dbReference type="CDD" id="cd03801">
    <property type="entry name" value="GT4_PimA-like"/>
    <property type="match status" value="1"/>
</dbReference>
<reference evidence="5 6" key="1">
    <citation type="submission" date="2021-09" db="EMBL/GenBank/DDBJ databases">
        <title>The complete genome sequence of a new microorganism.</title>
        <authorList>
            <person name="Zi Z."/>
        </authorList>
    </citation>
    <scope>NUCLEOTIDE SEQUENCE [LARGE SCALE GENOMIC DNA]</scope>
    <source>
        <strain evidence="5 6">WGZ8</strain>
    </source>
</reference>
<name>A0ABS7VLA0_9HYPH</name>
<dbReference type="InterPro" id="IPR001296">
    <property type="entry name" value="Glyco_trans_1"/>
</dbReference>
<dbReference type="Gene3D" id="3.40.50.2000">
    <property type="entry name" value="Glycogen Phosphorylase B"/>
    <property type="match status" value="2"/>
</dbReference>
<dbReference type="RefSeq" id="WP_224312637.1">
    <property type="nucleotide sequence ID" value="NZ_JAIRBM010000005.1"/>
</dbReference>
<evidence type="ECO:0000313" key="6">
    <source>
        <dbReference type="Proteomes" id="UP000704176"/>
    </source>
</evidence>
<proteinExistence type="inferred from homology"/>
<protein>
    <submittedName>
        <fullName evidence="5">Glycosyltransferase family 4 protein</fullName>
    </submittedName>
</protein>
<accession>A0ABS7VLA0</accession>
<comment type="caution">
    <text evidence="5">The sequence shown here is derived from an EMBL/GenBank/DDBJ whole genome shotgun (WGS) entry which is preliminary data.</text>
</comment>
<dbReference type="Proteomes" id="UP000704176">
    <property type="component" value="Unassembled WGS sequence"/>
</dbReference>
<dbReference type="PANTHER" id="PTHR12526:SF640">
    <property type="entry name" value="COLANIC ACID BIOSYNTHESIS GLYCOSYLTRANSFERASE WCAL-RELATED"/>
    <property type="match status" value="1"/>
</dbReference>
<comment type="similarity">
    <text evidence="1">Belongs to the glycosyltransferase group 1 family. Glycosyltransferase 4 subfamily.</text>
</comment>
<keyword evidence="3" id="KW-0808">Transferase</keyword>
<dbReference type="SUPFAM" id="SSF53756">
    <property type="entry name" value="UDP-Glycosyltransferase/glycogen phosphorylase"/>
    <property type="match status" value="1"/>
</dbReference>
<keyword evidence="2" id="KW-0328">Glycosyltransferase</keyword>
<organism evidence="5 6">
    <name type="scientific">Microvirga puerhi</name>
    <dbReference type="NCBI Taxonomy" id="2876078"/>
    <lineage>
        <taxon>Bacteria</taxon>
        <taxon>Pseudomonadati</taxon>
        <taxon>Pseudomonadota</taxon>
        <taxon>Alphaproteobacteria</taxon>
        <taxon>Hyphomicrobiales</taxon>
        <taxon>Methylobacteriaceae</taxon>
        <taxon>Microvirga</taxon>
    </lineage>
</organism>
<dbReference type="PANTHER" id="PTHR12526">
    <property type="entry name" value="GLYCOSYLTRANSFERASE"/>
    <property type="match status" value="1"/>
</dbReference>
<evidence type="ECO:0000313" key="5">
    <source>
        <dbReference type="EMBL" id="MBZ6076310.1"/>
    </source>
</evidence>
<gene>
    <name evidence="5" type="ORF">K9B37_08410</name>
</gene>
<evidence type="ECO:0000256" key="1">
    <source>
        <dbReference type="ARBA" id="ARBA00009481"/>
    </source>
</evidence>